<feature type="region of interest" description="Disordered" evidence="2">
    <location>
        <begin position="79"/>
        <end position="99"/>
    </location>
</feature>
<evidence type="ECO:0000256" key="2">
    <source>
        <dbReference type="SAM" id="MobiDB-lite"/>
    </source>
</evidence>
<dbReference type="PANTHER" id="PTHR47691:SF3">
    <property type="entry name" value="HTH-TYPE TRANSCRIPTIONAL REGULATOR RV0890C-RELATED"/>
    <property type="match status" value="1"/>
</dbReference>
<feature type="domain" description="NB-ARC" evidence="4">
    <location>
        <begin position="110"/>
        <end position="271"/>
    </location>
</feature>
<dbReference type="PRINTS" id="PR00364">
    <property type="entry name" value="DISEASERSIST"/>
</dbReference>
<evidence type="ECO:0000256" key="1">
    <source>
        <dbReference type="PROSITE-ProRule" id="PRU00339"/>
    </source>
</evidence>
<feature type="transmembrane region" description="Helical" evidence="3">
    <location>
        <begin position="20"/>
        <end position="42"/>
    </location>
</feature>
<dbReference type="RefSeq" id="WP_203896240.1">
    <property type="nucleotide sequence ID" value="NZ_BONA01000040.1"/>
</dbReference>
<dbReference type="SMART" id="SM00028">
    <property type="entry name" value="TPR"/>
    <property type="match status" value="5"/>
</dbReference>
<keyword evidence="3" id="KW-1133">Transmembrane helix</keyword>
<dbReference type="AlphaFoldDB" id="A0A316FHN5"/>
<feature type="region of interest" description="Disordered" evidence="2">
    <location>
        <begin position="1"/>
        <end position="24"/>
    </location>
</feature>
<organism evidence="5 6">
    <name type="scientific">Actinoplanes xinjiangensis</name>
    <dbReference type="NCBI Taxonomy" id="512350"/>
    <lineage>
        <taxon>Bacteria</taxon>
        <taxon>Bacillati</taxon>
        <taxon>Actinomycetota</taxon>
        <taxon>Actinomycetes</taxon>
        <taxon>Micromonosporales</taxon>
        <taxon>Micromonosporaceae</taxon>
        <taxon>Actinoplanes</taxon>
    </lineage>
</organism>
<name>A0A316FHN5_9ACTN</name>
<dbReference type="InterPro" id="IPR027417">
    <property type="entry name" value="P-loop_NTPase"/>
</dbReference>
<accession>A0A316FHN5</accession>
<dbReference type="Pfam" id="PF13424">
    <property type="entry name" value="TPR_12"/>
    <property type="match status" value="2"/>
</dbReference>
<proteinExistence type="predicted"/>
<dbReference type="InterPro" id="IPR019734">
    <property type="entry name" value="TPR_rpt"/>
</dbReference>
<dbReference type="EMBL" id="QGGR01000007">
    <property type="protein sequence ID" value="PWK47773.1"/>
    <property type="molecule type" value="Genomic_DNA"/>
</dbReference>
<sequence length="774" mass="83780">MVHAEQGDEPTARSGPKGRLRAVSGPTMAGASVVTAGIAGVVVQQGQYLLGVAIVVVGGVIATAAEIALRRSATRIRSDRDAAQVSGSTTDKAPDMLPAAPDHFVGRVDELRRLTVELERSDSTETMVISSLEGMGGVGKTSMAIHWAHSIGDRFPDGRLYVDLRGFGPGSPMSPIDVMASFLDAFGIKKPVDSSDLPMLQQAYLGLLWKKRILIVLDNARDRDQVEPLIPDTPGSFVIITSRNRMPDLANSTTIALDVLSDLEAFDLIRSHLTAKIVAANPGAVEDIVSICGNLPLALSIVSATAATMPDVPLGGMVDQLRRSRESIIRDIRQADGGAPTFVFEWSYEQLSASTATAFRLLSFHPSTPFSLRAAASLLGKSVEDSAAALDELAANYLVSEHGQGEYAFHDLLRDYATLLRSTTDDHATGTAATRRLVDYYLRSSHAAAAAINPLRKQIRLVNNIHRVKSEEFRGFDDAASWLDHHYLLLLEVIDLAARADLNDHAWQLAWAVGDSIDRNLHWGPLGEAMQVANEAAARGNSKLGLAITLRWLGRAKMKVGAYDDARTRFLGALELANSSGDKNEQALCYHNLALLEEELGRYAEALELTQLALPRYETGKDASGEGRGINAVGWALTLLGRHREAVEHCDKALGMLRQIGDRQGQADTLDSLGHAYRGLGDLAASVESYRRAVAMYAEIGNLPAEAATLEYLGAVFVTMGEHGRAAESWRHALKIKRDLGLPGAEKLLQRLEDLRGARFPRPIRWAKGLGKRL</sequence>
<evidence type="ECO:0000313" key="5">
    <source>
        <dbReference type="EMBL" id="PWK47773.1"/>
    </source>
</evidence>
<feature type="repeat" description="TPR" evidence="1">
    <location>
        <begin position="667"/>
        <end position="700"/>
    </location>
</feature>
<dbReference type="InterPro" id="IPR011990">
    <property type="entry name" value="TPR-like_helical_dom_sf"/>
</dbReference>
<dbReference type="PROSITE" id="PS50005">
    <property type="entry name" value="TPR"/>
    <property type="match status" value="2"/>
</dbReference>
<keyword evidence="3" id="KW-0812">Transmembrane</keyword>
<reference evidence="5 6" key="1">
    <citation type="submission" date="2018-05" db="EMBL/GenBank/DDBJ databases">
        <title>Genomic Encyclopedia of Archaeal and Bacterial Type Strains, Phase II (KMG-II): from individual species to whole genera.</title>
        <authorList>
            <person name="Goeker M."/>
        </authorList>
    </citation>
    <scope>NUCLEOTIDE SEQUENCE [LARGE SCALE GENOMIC DNA]</scope>
    <source>
        <strain evidence="5 6">DSM 45184</strain>
    </source>
</reference>
<dbReference type="Proteomes" id="UP000245697">
    <property type="component" value="Unassembled WGS sequence"/>
</dbReference>
<keyword evidence="1" id="KW-0802">TPR repeat</keyword>
<dbReference type="GO" id="GO:0043531">
    <property type="term" value="F:ADP binding"/>
    <property type="evidence" value="ECO:0007669"/>
    <property type="project" value="InterPro"/>
</dbReference>
<keyword evidence="3" id="KW-0472">Membrane</keyword>
<dbReference type="InterPro" id="IPR002182">
    <property type="entry name" value="NB-ARC"/>
</dbReference>
<evidence type="ECO:0000256" key="3">
    <source>
        <dbReference type="SAM" id="Phobius"/>
    </source>
</evidence>
<protein>
    <submittedName>
        <fullName evidence="5">Tetratricopeptide (TPR) repeat protein</fullName>
    </submittedName>
</protein>
<gene>
    <name evidence="5" type="ORF">BC793_107383</name>
</gene>
<evidence type="ECO:0000259" key="4">
    <source>
        <dbReference type="Pfam" id="PF00931"/>
    </source>
</evidence>
<dbReference type="Gene3D" id="1.25.40.10">
    <property type="entry name" value="Tetratricopeptide repeat domain"/>
    <property type="match status" value="1"/>
</dbReference>
<keyword evidence="6" id="KW-1185">Reference proteome</keyword>
<dbReference type="Pfam" id="PF00931">
    <property type="entry name" value="NB-ARC"/>
    <property type="match status" value="1"/>
</dbReference>
<dbReference type="PANTHER" id="PTHR47691">
    <property type="entry name" value="REGULATOR-RELATED"/>
    <property type="match status" value="1"/>
</dbReference>
<feature type="transmembrane region" description="Helical" evidence="3">
    <location>
        <begin position="48"/>
        <end position="69"/>
    </location>
</feature>
<feature type="repeat" description="TPR" evidence="1">
    <location>
        <begin position="707"/>
        <end position="740"/>
    </location>
</feature>
<evidence type="ECO:0000313" key="6">
    <source>
        <dbReference type="Proteomes" id="UP000245697"/>
    </source>
</evidence>
<dbReference type="SUPFAM" id="SSF52540">
    <property type="entry name" value="P-loop containing nucleoside triphosphate hydrolases"/>
    <property type="match status" value="1"/>
</dbReference>
<comment type="caution">
    <text evidence="5">The sequence shown here is derived from an EMBL/GenBank/DDBJ whole genome shotgun (WGS) entry which is preliminary data.</text>
</comment>
<dbReference type="SUPFAM" id="SSF48452">
    <property type="entry name" value="TPR-like"/>
    <property type="match status" value="1"/>
</dbReference>
<dbReference type="Gene3D" id="3.40.50.300">
    <property type="entry name" value="P-loop containing nucleotide triphosphate hydrolases"/>
    <property type="match status" value="1"/>
</dbReference>